<dbReference type="InterPro" id="IPR038239">
    <property type="entry name" value="Clp1_N_sf"/>
</dbReference>
<dbReference type="OrthoDB" id="258143at2759"/>
<dbReference type="GO" id="GO:0051731">
    <property type="term" value="F:polynucleotide 5'-hydroxyl-kinase activity"/>
    <property type="evidence" value="ECO:0007669"/>
    <property type="project" value="InterPro"/>
</dbReference>
<evidence type="ECO:0000259" key="10">
    <source>
        <dbReference type="Pfam" id="PF06807"/>
    </source>
</evidence>
<dbReference type="Pfam" id="PF06807">
    <property type="entry name" value="Clp1"/>
    <property type="match status" value="1"/>
</dbReference>
<evidence type="ECO:0000256" key="3">
    <source>
        <dbReference type="ARBA" id="ARBA00018706"/>
    </source>
</evidence>
<gene>
    <name evidence="9" type="primary">CLP1</name>
    <name evidence="13" type="ORF">E4U60_004708</name>
</gene>
<dbReference type="GO" id="GO:0005524">
    <property type="term" value="F:ATP binding"/>
    <property type="evidence" value="ECO:0007669"/>
    <property type="project" value="UniProtKB-UniRule"/>
</dbReference>
<dbReference type="InterPro" id="IPR027417">
    <property type="entry name" value="P-loop_NTPase"/>
</dbReference>
<evidence type="ECO:0000256" key="2">
    <source>
        <dbReference type="ARBA" id="ARBA00004123"/>
    </source>
</evidence>
<organism evidence="13 14">
    <name type="scientific">Claviceps pazoutovae</name>
    <dbReference type="NCBI Taxonomy" id="1649127"/>
    <lineage>
        <taxon>Eukaryota</taxon>
        <taxon>Fungi</taxon>
        <taxon>Dikarya</taxon>
        <taxon>Ascomycota</taxon>
        <taxon>Pezizomycotina</taxon>
        <taxon>Sordariomycetes</taxon>
        <taxon>Hypocreomycetidae</taxon>
        <taxon>Hypocreales</taxon>
        <taxon>Clavicipitaceae</taxon>
        <taxon>Claviceps</taxon>
    </lineage>
</organism>
<comment type="function">
    <text evidence="9">Required for endonucleolytic cleavage during polyadenylation-dependent pre-mRNA 3'-end formation.</text>
</comment>
<dbReference type="Gene3D" id="3.40.50.300">
    <property type="entry name" value="P-loop containing nucleotide triphosphate hydrolases"/>
    <property type="match status" value="1"/>
</dbReference>
<dbReference type="EMBL" id="SRPO01000395">
    <property type="protein sequence ID" value="KAG5933113.1"/>
    <property type="molecule type" value="Genomic_DNA"/>
</dbReference>
<evidence type="ECO:0000256" key="8">
    <source>
        <dbReference type="ARBA" id="ARBA00023242"/>
    </source>
</evidence>
<name>A0A9P7M8P0_9HYPO</name>
<dbReference type="SUPFAM" id="SSF52540">
    <property type="entry name" value="P-loop containing nucleoside triphosphate hydrolases"/>
    <property type="match status" value="1"/>
</dbReference>
<comment type="subcellular location">
    <subcellularLocation>
        <location evidence="2 9">Nucleus</location>
    </subcellularLocation>
</comment>
<reference evidence="13 14" key="1">
    <citation type="journal article" date="2020" name="bioRxiv">
        <title>Whole genome comparisons of ergot fungi reveals the divergence and evolution of species within the genus Claviceps are the result of varying mechanisms driving genome evolution and host range expansion.</title>
        <authorList>
            <person name="Wyka S.A."/>
            <person name="Mondo S.J."/>
            <person name="Liu M."/>
            <person name="Dettman J."/>
            <person name="Nalam V."/>
            <person name="Broders K.D."/>
        </authorList>
    </citation>
    <scope>NUCLEOTIDE SEQUENCE [LARGE SCALE GENOMIC DNA]</scope>
    <source>
        <strain evidence="13 14">CCC 1485</strain>
    </source>
</reference>
<sequence>MSIPGLGQITAQTVSLPTRTIPLKPFWEWRFQVPIGQTVVLKVLSGSAEKDGTELAVQNAYSFTGIKSKILTWHGCELEIEGQTEEDSVATYASPQENPATSHINLHDWLGEMRAAAAREKCEGPRVLVAGPAAAGKTTLVRTLTSYATRQDFQPVIVSADPKEGMLSLPGSLSASVFATIMDPESVDGWGSTPTSGPSVVPVKLPLVYYYGHSSPESDIDFYKELTCIIAGTVSGRFSEDEEVRSSGVIIDSMGVGEDSTVGMDLLAHVVDEMSVNIIVVLGSTTMSNEFSKRFAGEQTSLGEPIHVIGFDRSTGAVERSEAFLEHAREQAIKEYFFGDARTTLCPQIQQVEFESLVIYKASECPPGEQSSLTRHDPSSLMQHWTLAVMHASLEDAPDVVRASTVMGFVYVSDVDEEKRRIKLLAPVGGRIDNRPLVFGRWPEPFMNLLG</sequence>
<dbReference type="InterPro" id="IPR045116">
    <property type="entry name" value="Clp1/Grc3"/>
</dbReference>
<evidence type="ECO:0000256" key="4">
    <source>
        <dbReference type="ARBA" id="ARBA00019824"/>
    </source>
</evidence>
<dbReference type="Pfam" id="PF16575">
    <property type="entry name" value="CLP1_P"/>
    <property type="match status" value="1"/>
</dbReference>
<keyword evidence="7 9" id="KW-0067">ATP-binding</keyword>
<dbReference type="HAMAP" id="MF_03035">
    <property type="entry name" value="Clp1"/>
    <property type="match status" value="1"/>
</dbReference>
<evidence type="ECO:0000313" key="14">
    <source>
        <dbReference type="Proteomes" id="UP000706124"/>
    </source>
</evidence>
<dbReference type="GO" id="GO:0031124">
    <property type="term" value="P:mRNA 3'-end processing"/>
    <property type="evidence" value="ECO:0007669"/>
    <property type="project" value="UniProtKB-UniRule"/>
</dbReference>
<evidence type="ECO:0000256" key="6">
    <source>
        <dbReference type="ARBA" id="ARBA00022741"/>
    </source>
</evidence>
<feature type="domain" description="Clp1 P-loop" evidence="12">
    <location>
        <begin position="131"/>
        <end position="338"/>
    </location>
</feature>
<comment type="function">
    <text evidence="1">Polynucleotide 5'-kinase involved in rRNA processing.</text>
</comment>
<feature type="domain" description="Clp1 C-terminal" evidence="10">
    <location>
        <begin position="345"/>
        <end position="444"/>
    </location>
</feature>
<dbReference type="Gene3D" id="2.40.30.330">
    <property type="entry name" value="Pre-mRNA cleavage complex subunit Clp1, C-terminal domain"/>
    <property type="match status" value="1"/>
</dbReference>
<dbReference type="AlphaFoldDB" id="A0A9P7M8P0"/>
<protein>
    <recommendedName>
        <fullName evidence="4">Polynucleotide 5'-hydroxyl-kinase GRC3</fullName>
    </recommendedName>
    <alternativeName>
        <fullName evidence="3">Polynucleotide 5'-hydroxyl-kinase grc3</fullName>
    </alternativeName>
</protein>
<dbReference type="Proteomes" id="UP000706124">
    <property type="component" value="Unassembled WGS sequence"/>
</dbReference>
<feature type="binding site" evidence="9">
    <location>
        <begin position="134"/>
        <end position="139"/>
    </location>
    <ligand>
        <name>ATP</name>
        <dbReference type="ChEBI" id="CHEBI:30616"/>
    </ligand>
</feature>
<dbReference type="InterPro" id="IPR032319">
    <property type="entry name" value="CLP1_P"/>
</dbReference>
<accession>A0A9P7M8P0</accession>
<evidence type="ECO:0000256" key="5">
    <source>
        <dbReference type="ARBA" id="ARBA00022664"/>
    </source>
</evidence>
<dbReference type="InterPro" id="IPR038238">
    <property type="entry name" value="Clp1_C_sf"/>
</dbReference>
<comment type="similarity">
    <text evidence="9">Belongs to the Clp1 family. Clp1 subfamily.</text>
</comment>
<evidence type="ECO:0000259" key="12">
    <source>
        <dbReference type="Pfam" id="PF16575"/>
    </source>
</evidence>
<dbReference type="PANTHER" id="PTHR12755">
    <property type="entry name" value="CLEAVAGE/POLYADENYLATION FACTOR IA SUBUNIT CLP1P"/>
    <property type="match status" value="1"/>
</dbReference>
<dbReference type="PANTHER" id="PTHR12755:SF6">
    <property type="entry name" value="POLYRIBONUCLEOTIDE 5'-HYDROXYL-KINASE CLP1"/>
    <property type="match status" value="1"/>
</dbReference>
<evidence type="ECO:0000313" key="13">
    <source>
        <dbReference type="EMBL" id="KAG5933113.1"/>
    </source>
</evidence>
<evidence type="ECO:0000259" key="11">
    <source>
        <dbReference type="Pfam" id="PF16573"/>
    </source>
</evidence>
<evidence type="ECO:0000256" key="9">
    <source>
        <dbReference type="HAMAP-Rule" id="MF_03035"/>
    </source>
</evidence>
<keyword evidence="5 9" id="KW-0507">mRNA processing</keyword>
<dbReference type="InterPro" id="IPR028606">
    <property type="entry name" value="Clp1"/>
</dbReference>
<feature type="binding site" evidence="9">
    <location>
        <position position="67"/>
    </location>
    <ligand>
        <name>ATP</name>
        <dbReference type="ChEBI" id="CHEBI:30616"/>
    </ligand>
</feature>
<keyword evidence="6 9" id="KW-0547">Nucleotide-binding</keyword>
<dbReference type="InterPro" id="IPR010655">
    <property type="entry name" value="Clp1_C"/>
</dbReference>
<keyword evidence="8 9" id="KW-0539">Nucleus</keyword>
<comment type="caution">
    <text evidence="13">The sequence shown here is derived from an EMBL/GenBank/DDBJ whole genome shotgun (WGS) entry which is preliminary data.</text>
</comment>
<proteinExistence type="inferred from homology"/>
<dbReference type="Gene3D" id="2.60.120.1030">
    <property type="entry name" value="Clp1, DNA binding domain"/>
    <property type="match status" value="1"/>
</dbReference>
<dbReference type="GO" id="GO:0006388">
    <property type="term" value="P:tRNA splicing, via endonucleolytic cleavage and ligation"/>
    <property type="evidence" value="ECO:0007669"/>
    <property type="project" value="TreeGrafter"/>
</dbReference>
<dbReference type="Pfam" id="PF16573">
    <property type="entry name" value="CLP1_N"/>
    <property type="match status" value="1"/>
</dbReference>
<evidence type="ECO:0000256" key="1">
    <source>
        <dbReference type="ARBA" id="ARBA00003798"/>
    </source>
</evidence>
<dbReference type="GO" id="GO:0005849">
    <property type="term" value="C:mRNA cleavage factor complex"/>
    <property type="evidence" value="ECO:0007669"/>
    <property type="project" value="UniProtKB-UniRule"/>
</dbReference>
<dbReference type="InterPro" id="IPR032324">
    <property type="entry name" value="Clp1_N"/>
</dbReference>
<feature type="binding site" evidence="9">
    <location>
        <position position="28"/>
    </location>
    <ligand>
        <name>ATP</name>
        <dbReference type="ChEBI" id="CHEBI:30616"/>
    </ligand>
</feature>
<comment type="subunit">
    <text evidence="9">Component of a pre-mRNA cleavage factor complex. Interacts directly with PCF11.</text>
</comment>
<feature type="domain" description="Clp1 N-terminal" evidence="11">
    <location>
        <begin position="23"/>
        <end position="117"/>
    </location>
</feature>
<keyword evidence="14" id="KW-1185">Reference proteome</keyword>
<evidence type="ECO:0000256" key="7">
    <source>
        <dbReference type="ARBA" id="ARBA00022840"/>
    </source>
</evidence>